<gene>
    <name evidence="1" type="ORF">Taro_033366</name>
</gene>
<reference evidence="1" key="1">
    <citation type="submission" date="2017-07" db="EMBL/GenBank/DDBJ databases">
        <title>Taro Niue Genome Assembly and Annotation.</title>
        <authorList>
            <person name="Atibalentja N."/>
            <person name="Keating K."/>
            <person name="Fields C.J."/>
        </authorList>
    </citation>
    <scope>NUCLEOTIDE SEQUENCE</scope>
    <source>
        <strain evidence="1">Niue_2</strain>
        <tissue evidence="1">Leaf</tissue>
    </source>
</reference>
<accession>A0A843W8U7</accession>
<comment type="caution">
    <text evidence="1">The sequence shown here is derived from an EMBL/GenBank/DDBJ whole genome shotgun (WGS) entry which is preliminary data.</text>
</comment>
<evidence type="ECO:0000313" key="2">
    <source>
        <dbReference type="Proteomes" id="UP000652761"/>
    </source>
</evidence>
<keyword evidence="2" id="KW-1185">Reference proteome</keyword>
<organism evidence="1 2">
    <name type="scientific">Colocasia esculenta</name>
    <name type="common">Wild taro</name>
    <name type="synonym">Arum esculentum</name>
    <dbReference type="NCBI Taxonomy" id="4460"/>
    <lineage>
        <taxon>Eukaryota</taxon>
        <taxon>Viridiplantae</taxon>
        <taxon>Streptophyta</taxon>
        <taxon>Embryophyta</taxon>
        <taxon>Tracheophyta</taxon>
        <taxon>Spermatophyta</taxon>
        <taxon>Magnoliopsida</taxon>
        <taxon>Liliopsida</taxon>
        <taxon>Araceae</taxon>
        <taxon>Aroideae</taxon>
        <taxon>Colocasieae</taxon>
        <taxon>Colocasia</taxon>
    </lineage>
</organism>
<evidence type="ECO:0000313" key="1">
    <source>
        <dbReference type="EMBL" id="MQM00634.1"/>
    </source>
</evidence>
<dbReference type="Proteomes" id="UP000652761">
    <property type="component" value="Unassembled WGS sequence"/>
</dbReference>
<protein>
    <submittedName>
        <fullName evidence="1">Uncharacterized protein</fullName>
    </submittedName>
</protein>
<name>A0A843W8U7_COLES</name>
<dbReference type="AlphaFoldDB" id="A0A843W8U7"/>
<proteinExistence type="predicted"/>
<dbReference type="EMBL" id="NMUH01002543">
    <property type="protein sequence ID" value="MQM00634.1"/>
    <property type="molecule type" value="Genomic_DNA"/>
</dbReference>
<sequence>MLGACFGDSGLTWLYRCSVSFSTSAGRDSLHQEFVAGQSWWRRFVVPCVASSVWDVGCLCRETLVSRGCSGVS</sequence>